<dbReference type="EC" id="3.1.4.46" evidence="1"/>
<dbReference type="OrthoDB" id="1058301at2759"/>
<feature type="region of interest" description="Disordered" evidence="7">
    <location>
        <begin position="704"/>
        <end position="723"/>
    </location>
</feature>
<dbReference type="AlphaFoldDB" id="I1HY37"/>
<dbReference type="RefSeq" id="XP_003570935.1">
    <property type="nucleotide sequence ID" value="XM_003570887.4"/>
</dbReference>
<dbReference type="Gramene" id="KQJ93736">
    <property type="protein sequence ID" value="KQJ93736"/>
    <property type="gene ID" value="BRADI_3g06402v3"/>
</dbReference>
<keyword evidence="3" id="KW-0319">Glycerol metabolism</keyword>
<proteinExistence type="predicted"/>
<dbReference type="EMBL" id="CM000882">
    <property type="protein sequence ID" value="KQJ93736.1"/>
    <property type="molecule type" value="Genomic_DNA"/>
</dbReference>
<dbReference type="eggNOG" id="KOG2258">
    <property type="taxonomic scope" value="Eukaryota"/>
</dbReference>
<dbReference type="HOGENOM" id="CLU_010414_0_0_1"/>
<dbReference type="PANTHER" id="PTHR43620:SF44">
    <property type="entry name" value="GLYCEROPHOSPHODIESTER PHOSPHODIESTERASE GDPDL6-RELATED"/>
    <property type="match status" value="1"/>
</dbReference>
<evidence type="ECO:0000259" key="9">
    <source>
        <dbReference type="PROSITE" id="PS51704"/>
    </source>
</evidence>
<dbReference type="KEGG" id="bdi:100827169"/>
<dbReference type="GO" id="GO:0006629">
    <property type="term" value="P:lipid metabolic process"/>
    <property type="evidence" value="ECO:0007669"/>
    <property type="project" value="InterPro"/>
</dbReference>
<dbReference type="SUPFAM" id="SSF51695">
    <property type="entry name" value="PLC-like phosphodiesterases"/>
    <property type="match status" value="2"/>
</dbReference>
<dbReference type="OMA" id="GFDYWAD"/>
<sequence>MGGRYPHMLLILLFLHGTNAALDAPVPKWQTLEGRPPLVIAHAGFSGLFPDSSQLAYQVAMATSLHDVILHCDLQLSSDAIGFCKTGLRLDKSTLIAEIFPKRDKTYKVGAEDVHGWFSVDFTADELSHNVTLMQSIFSRPSTFDGSMGMYTLDDVAELRPQQIWVNVEFDSFFKDHKLSTEDYLLGLPKEYPITYISSPDISFLESISGKLKGKTKIILRCLYENVTETTVKKKYGEIVKDLKSIKAFASGIMVPRNYIWPLNHEQYLLPPTSLVKDAHALGLEVYAAGFANDVFTSYNYSYDPATEYLQFIDNSDFCVDGVLTDFPPTASGAIACLAHTKGNVLRPTDDGERPFIITHNGASGVFPGCTDLAYQQAVKDGADIIDCPVRMSKDGVAFCLASADLTSSTTAATTFMTKVVTINEIQNKSGIFSFDLSWSEIQSVKPDLIGPYAPVGLKRNPAVKNAGKFLTLTEFLDFAKTSNVSGIMIEIEHASYLATRGLGVVDAVTKSLVNASYDKEDKQHVLIQSDDSSVLSAFKNFPTFQRVLVVHSVISDASKPSIDEIKEFAHAVSVTRTSLVEVNGFFLTGFTNLVERLHAANISVYAGVLKNEFMNLGFDYWADPMMEIATYSASLAVDGLVTEFPATAIAYFKSPCSDLTLNLSYTILPAEPGSLVSQVPPGALPPALPPAPVLEPADVLDPPLPPVSVSSPPEATPKAADDSASAASSNVSNYLLVVGIAAFLSLSFH</sequence>
<dbReference type="PANTHER" id="PTHR43620">
    <property type="entry name" value="GLYCEROPHOSPHORYL DIESTER PHOSPHODIESTERASE"/>
    <property type="match status" value="1"/>
</dbReference>
<protein>
    <recommendedName>
        <fullName evidence="1">glycerophosphodiester phosphodiesterase</fullName>
        <ecNumber evidence="1">3.1.4.46</ecNumber>
    </recommendedName>
</protein>
<reference evidence="10 11" key="1">
    <citation type="journal article" date="2010" name="Nature">
        <title>Genome sequencing and analysis of the model grass Brachypodium distachyon.</title>
        <authorList>
            <consortium name="International Brachypodium Initiative"/>
        </authorList>
    </citation>
    <scope>NUCLEOTIDE SEQUENCE [LARGE SCALE GENOMIC DNA]</scope>
    <source>
        <strain evidence="10">Bd21</strain>
        <strain evidence="11">cv. Bd21</strain>
    </source>
</reference>
<feature type="domain" description="GP-PDE" evidence="9">
    <location>
        <begin position="355"/>
        <end position="653"/>
    </location>
</feature>
<feature type="signal peptide" evidence="8">
    <location>
        <begin position="1"/>
        <end position="20"/>
    </location>
</feature>
<evidence type="ECO:0000256" key="4">
    <source>
        <dbReference type="ARBA" id="ARBA00022801"/>
    </source>
</evidence>
<evidence type="ECO:0000256" key="8">
    <source>
        <dbReference type="SAM" id="SignalP"/>
    </source>
</evidence>
<dbReference type="EnsemblPlants" id="KQJ93736">
    <property type="protein sequence ID" value="KQJ93736"/>
    <property type="gene ID" value="BRADI_3g06402v3"/>
</dbReference>
<gene>
    <name evidence="11" type="primary">LOC100827169</name>
    <name evidence="10" type="ORF">BRADI_3g06402v3</name>
</gene>
<dbReference type="FunFam" id="3.20.20.190:FF:000013">
    <property type="entry name" value="Glycerophosphodiester phosphodiesterase GDPDL3"/>
    <property type="match status" value="1"/>
</dbReference>
<name>I1HY37_BRADI</name>
<feature type="compositionally biased region" description="Low complexity" evidence="7">
    <location>
        <begin position="704"/>
        <end position="714"/>
    </location>
</feature>
<dbReference type="Pfam" id="PF03009">
    <property type="entry name" value="GDPD"/>
    <property type="match status" value="1"/>
</dbReference>
<keyword evidence="5" id="KW-0325">Glycoprotein</keyword>
<dbReference type="PROSITE" id="PS51704">
    <property type="entry name" value="GP_PDE"/>
    <property type="match status" value="2"/>
</dbReference>
<feature type="chain" id="PRO_5014094899" description="glycerophosphodiester phosphodiesterase" evidence="8">
    <location>
        <begin position="21"/>
        <end position="750"/>
    </location>
</feature>
<dbReference type="GO" id="GO:0006071">
    <property type="term" value="P:glycerol metabolic process"/>
    <property type="evidence" value="ECO:0007669"/>
    <property type="project" value="UniProtKB-KW"/>
</dbReference>
<evidence type="ECO:0000313" key="12">
    <source>
        <dbReference type="Proteomes" id="UP000008810"/>
    </source>
</evidence>
<evidence type="ECO:0000256" key="5">
    <source>
        <dbReference type="ARBA" id="ARBA00023180"/>
    </source>
</evidence>
<evidence type="ECO:0000313" key="10">
    <source>
        <dbReference type="EMBL" id="KQJ93736.1"/>
    </source>
</evidence>
<dbReference type="CDD" id="cd08604">
    <property type="entry name" value="GDPD_SHV3_repeat_2"/>
    <property type="match status" value="1"/>
</dbReference>
<dbReference type="RefSeq" id="XP_010233932.1">
    <property type="nucleotide sequence ID" value="XM_010235630.3"/>
</dbReference>
<reference evidence="11" key="3">
    <citation type="submission" date="2018-08" db="UniProtKB">
        <authorList>
            <consortium name="EnsemblPlants"/>
        </authorList>
    </citation>
    <scope>IDENTIFICATION</scope>
    <source>
        <strain evidence="11">cv. Bd21</strain>
    </source>
</reference>
<evidence type="ECO:0000256" key="7">
    <source>
        <dbReference type="SAM" id="MobiDB-lite"/>
    </source>
</evidence>
<evidence type="ECO:0000256" key="3">
    <source>
        <dbReference type="ARBA" id="ARBA00022798"/>
    </source>
</evidence>
<evidence type="ECO:0000313" key="11">
    <source>
        <dbReference type="EnsemblPlants" id="KQJ93736"/>
    </source>
</evidence>
<keyword evidence="2 8" id="KW-0732">Signal</keyword>
<keyword evidence="4" id="KW-0378">Hydrolase</keyword>
<reference evidence="10" key="2">
    <citation type="submission" date="2017-06" db="EMBL/GenBank/DDBJ databases">
        <title>WGS assembly of Brachypodium distachyon.</title>
        <authorList>
            <consortium name="The International Brachypodium Initiative"/>
            <person name="Lucas S."/>
            <person name="Harmon-Smith M."/>
            <person name="Lail K."/>
            <person name="Tice H."/>
            <person name="Grimwood J."/>
            <person name="Bruce D."/>
            <person name="Barry K."/>
            <person name="Shu S."/>
            <person name="Lindquist E."/>
            <person name="Wang M."/>
            <person name="Pitluck S."/>
            <person name="Vogel J.P."/>
            <person name="Garvin D.F."/>
            <person name="Mockler T.C."/>
            <person name="Schmutz J."/>
            <person name="Rokhsar D."/>
            <person name="Bevan M.W."/>
        </authorList>
    </citation>
    <scope>NUCLEOTIDE SEQUENCE</scope>
    <source>
        <strain evidence="10">Bd21</strain>
    </source>
</reference>
<feature type="domain" description="GP-PDE" evidence="9">
    <location>
        <begin position="37"/>
        <end position="335"/>
    </location>
</feature>
<accession>I1HY37</accession>
<organism evidence="10">
    <name type="scientific">Brachypodium distachyon</name>
    <name type="common">Purple false brome</name>
    <name type="synonym">Trachynia distachya</name>
    <dbReference type="NCBI Taxonomy" id="15368"/>
    <lineage>
        <taxon>Eukaryota</taxon>
        <taxon>Viridiplantae</taxon>
        <taxon>Streptophyta</taxon>
        <taxon>Embryophyta</taxon>
        <taxon>Tracheophyta</taxon>
        <taxon>Spermatophyta</taxon>
        <taxon>Magnoliopsida</taxon>
        <taxon>Liliopsida</taxon>
        <taxon>Poales</taxon>
        <taxon>Poaceae</taxon>
        <taxon>BOP clade</taxon>
        <taxon>Pooideae</taxon>
        <taxon>Stipodae</taxon>
        <taxon>Brachypodieae</taxon>
        <taxon>Brachypodium</taxon>
    </lineage>
</organism>
<dbReference type="CDD" id="cd08603">
    <property type="entry name" value="GDPD_SHV3_repeat_1"/>
    <property type="match status" value="1"/>
</dbReference>
<evidence type="ECO:0000256" key="1">
    <source>
        <dbReference type="ARBA" id="ARBA00012247"/>
    </source>
</evidence>
<dbReference type="FunFam" id="3.20.20.190:FF:000011">
    <property type="entry name" value="Glycerophosphodiester phosphodiesterase GDPDL3"/>
    <property type="match status" value="1"/>
</dbReference>
<dbReference type="STRING" id="15368.I1HY37"/>
<dbReference type="GeneID" id="100827169"/>
<dbReference type="Gene3D" id="3.20.20.190">
    <property type="entry name" value="Phosphatidylinositol (PI) phosphodiesterase"/>
    <property type="match status" value="2"/>
</dbReference>
<dbReference type="Proteomes" id="UP000008810">
    <property type="component" value="Chromosome 3"/>
</dbReference>
<comment type="catalytic activity">
    <reaction evidence="6">
        <text>a sn-glycero-3-phosphodiester + H2O = an alcohol + sn-glycerol 3-phosphate + H(+)</text>
        <dbReference type="Rhea" id="RHEA:12969"/>
        <dbReference type="ChEBI" id="CHEBI:15377"/>
        <dbReference type="ChEBI" id="CHEBI:15378"/>
        <dbReference type="ChEBI" id="CHEBI:30879"/>
        <dbReference type="ChEBI" id="CHEBI:57597"/>
        <dbReference type="ChEBI" id="CHEBI:83408"/>
        <dbReference type="EC" id="3.1.4.46"/>
    </reaction>
</comment>
<evidence type="ECO:0000256" key="6">
    <source>
        <dbReference type="ARBA" id="ARBA00047512"/>
    </source>
</evidence>
<dbReference type="InterPro" id="IPR017946">
    <property type="entry name" value="PLC-like_Pdiesterase_TIM-brl"/>
</dbReference>
<dbReference type="GO" id="GO:0008889">
    <property type="term" value="F:glycerophosphodiester phosphodiesterase activity"/>
    <property type="evidence" value="ECO:0000318"/>
    <property type="project" value="GO_Central"/>
</dbReference>
<dbReference type="InterPro" id="IPR030395">
    <property type="entry name" value="GP_PDE_dom"/>
</dbReference>
<keyword evidence="12" id="KW-1185">Reference proteome</keyword>
<evidence type="ECO:0000256" key="2">
    <source>
        <dbReference type="ARBA" id="ARBA00022729"/>
    </source>
</evidence>